<dbReference type="Proteomes" id="UP000465304">
    <property type="component" value="Unassembled WGS sequence"/>
</dbReference>
<gene>
    <name evidence="2" type="ORF">MHIP_10720</name>
</gene>
<feature type="region of interest" description="Disordered" evidence="1">
    <location>
        <begin position="29"/>
        <end position="107"/>
    </location>
</feature>
<accession>A0A7I9ZIA8</accession>
<protein>
    <submittedName>
        <fullName evidence="2">Uncharacterized protein</fullName>
    </submittedName>
</protein>
<evidence type="ECO:0000256" key="1">
    <source>
        <dbReference type="SAM" id="MobiDB-lite"/>
    </source>
</evidence>
<sequence>MAADWIASRSARAVETGTGAGAAEAPLAADMGATPGPVAAAGATLGAPGAGGPGGAGVVGGPSGIGGAGLPPPVGVGPTGAAPAPPPDIPPPPAAPDEAPPPGGGAAAAAWLVGAGAGAGDVAGADDASGGWLVIGCSGVVALADLAVSAGVAVVGFAAPAPVGEEVLGEPDVEGLAGLEVDGDDGEPAPPDDEPDVLIGLDGEDGPPDGLEVVSPPEPWALPASATEGL</sequence>
<evidence type="ECO:0000313" key="2">
    <source>
        <dbReference type="EMBL" id="GFH00589.1"/>
    </source>
</evidence>
<feature type="region of interest" description="Disordered" evidence="1">
    <location>
        <begin position="176"/>
        <end position="230"/>
    </location>
</feature>
<proteinExistence type="predicted"/>
<reference evidence="2 3" key="1">
    <citation type="journal article" date="2019" name="Emerg. Microbes Infect.">
        <title>Comprehensive subspecies identification of 175 nontuberculous mycobacteria species based on 7547 genomic profiles.</title>
        <authorList>
            <person name="Matsumoto Y."/>
            <person name="Kinjo T."/>
            <person name="Motooka D."/>
            <person name="Nabeya D."/>
            <person name="Jung N."/>
            <person name="Uechi K."/>
            <person name="Horii T."/>
            <person name="Iida T."/>
            <person name="Fujita J."/>
            <person name="Nakamura S."/>
        </authorList>
    </citation>
    <scope>NUCLEOTIDE SEQUENCE [LARGE SCALE GENOMIC DNA]</scope>
    <source>
        <strain evidence="2 3">JCM 30996</strain>
    </source>
</reference>
<organism evidence="2 3">
    <name type="scientific">Mycolicibacterium hippocampi</name>
    <dbReference type="NCBI Taxonomy" id="659824"/>
    <lineage>
        <taxon>Bacteria</taxon>
        <taxon>Bacillati</taxon>
        <taxon>Actinomycetota</taxon>
        <taxon>Actinomycetes</taxon>
        <taxon>Mycobacteriales</taxon>
        <taxon>Mycobacteriaceae</taxon>
        <taxon>Mycolicibacterium</taxon>
    </lineage>
</organism>
<feature type="compositionally biased region" description="Gly residues" evidence="1">
    <location>
        <begin position="48"/>
        <end position="69"/>
    </location>
</feature>
<feature type="compositionally biased region" description="Low complexity" evidence="1">
    <location>
        <begin position="29"/>
        <end position="47"/>
    </location>
</feature>
<evidence type="ECO:0000313" key="3">
    <source>
        <dbReference type="Proteomes" id="UP000465304"/>
    </source>
</evidence>
<feature type="compositionally biased region" description="Pro residues" evidence="1">
    <location>
        <begin position="83"/>
        <end position="103"/>
    </location>
</feature>
<keyword evidence="3" id="KW-1185">Reference proteome</keyword>
<dbReference type="EMBL" id="BLLB01000002">
    <property type="protein sequence ID" value="GFH00589.1"/>
    <property type="molecule type" value="Genomic_DNA"/>
</dbReference>
<comment type="caution">
    <text evidence="2">The sequence shown here is derived from an EMBL/GenBank/DDBJ whole genome shotgun (WGS) entry which is preliminary data.</text>
</comment>
<feature type="compositionally biased region" description="Acidic residues" evidence="1">
    <location>
        <begin position="181"/>
        <end position="207"/>
    </location>
</feature>
<name>A0A7I9ZIA8_9MYCO</name>
<dbReference type="AlphaFoldDB" id="A0A7I9ZIA8"/>